<dbReference type="InterPro" id="IPR044914">
    <property type="entry name" value="Endosialidase_C_dom_sf"/>
</dbReference>
<dbReference type="AlphaFoldDB" id="H8XRW5"/>
<dbReference type="eggNOG" id="COG5295">
    <property type="taxonomic scope" value="Bacteria"/>
</dbReference>
<dbReference type="PATRIC" id="fig|1094466.5.peg.2595"/>
<dbReference type="OrthoDB" id="1399757at2"/>
<dbReference type="PROSITE" id="PS51688">
    <property type="entry name" value="ICA"/>
    <property type="match status" value="1"/>
</dbReference>
<dbReference type="STRING" id="1094466.KQS_13260"/>
<dbReference type="RefSeq" id="WP_014389667.1">
    <property type="nucleotide sequence ID" value="NC_017025.1"/>
</dbReference>
<dbReference type="HOGENOM" id="CLU_668752_0_0_10"/>
<gene>
    <name evidence="3" type="ordered locus">KQS_13260</name>
</gene>
<organism evidence="3 4">
    <name type="scientific">Flavobacterium indicum (strain DSM 17447 / CIP 109464 / GPTSA100-9)</name>
    <dbReference type="NCBI Taxonomy" id="1094466"/>
    <lineage>
        <taxon>Bacteria</taxon>
        <taxon>Pseudomonadati</taxon>
        <taxon>Bacteroidota</taxon>
        <taxon>Flavobacteriia</taxon>
        <taxon>Flavobacteriales</taxon>
        <taxon>Flavobacteriaceae</taxon>
        <taxon>Flavobacterium</taxon>
    </lineage>
</organism>
<reference evidence="4" key="2">
    <citation type="submission" date="2012-03" db="EMBL/GenBank/DDBJ databases">
        <title>Complete genome sequence of Flavobacterium indicum GPTSA100-9T, isolated from warm spring water.</title>
        <authorList>
            <person name="Barbier P."/>
            <person name="Houel A."/>
            <person name="Loux V."/>
            <person name="Poulain J."/>
            <person name="Bernardet J.-F."/>
            <person name="Touchon M."/>
            <person name="Duchaud E."/>
        </authorList>
    </citation>
    <scope>NUCLEOTIDE SEQUENCE [LARGE SCALE GENOMIC DNA]</scope>
    <source>
        <strain evidence="4">DSM 17447 / CIP 109464 / GPTSA100-9</strain>
    </source>
</reference>
<dbReference type="EMBL" id="HE774682">
    <property type="protein sequence ID" value="CCG54549.1"/>
    <property type="molecule type" value="Genomic_DNA"/>
</dbReference>
<feature type="chain" id="PRO_5003617328" description="Peptidase S74 domain-containing protein" evidence="1">
    <location>
        <begin position="19"/>
        <end position="373"/>
    </location>
</feature>
<feature type="signal peptide" evidence="1">
    <location>
        <begin position="1"/>
        <end position="18"/>
    </location>
</feature>
<keyword evidence="1" id="KW-0732">Signal</keyword>
<dbReference type="InterPro" id="IPR030392">
    <property type="entry name" value="S74_ICA"/>
</dbReference>
<reference evidence="3 4" key="1">
    <citation type="journal article" date="2012" name="J. Bacteriol.">
        <title>Complete Genome Sequence of Flavobacterium indicum GPSTA100-9T, Isolated from Warm Spring Water.</title>
        <authorList>
            <person name="Barbier P."/>
            <person name="Houel A."/>
            <person name="Loux V."/>
            <person name="Poulain J."/>
            <person name="Bernardet J.F."/>
            <person name="Touchon M."/>
            <person name="Duchaud E."/>
        </authorList>
    </citation>
    <scope>NUCLEOTIDE SEQUENCE [LARGE SCALE GENOMIC DNA]</scope>
    <source>
        <strain evidence="4">DSM 17447 / CIP 109464 / GPTSA100-9</strain>
    </source>
</reference>
<keyword evidence="4" id="KW-1185">Reference proteome</keyword>
<name>H8XRW5_FLAIG</name>
<dbReference type="Gene3D" id="4.10.1090.10">
    <property type="entry name" value="Endosialidase, domain 4"/>
    <property type="match status" value="1"/>
</dbReference>
<proteinExistence type="predicted"/>
<dbReference type="Proteomes" id="UP000007599">
    <property type="component" value="Chromosome I"/>
</dbReference>
<evidence type="ECO:0000313" key="3">
    <source>
        <dbReference type="EMBL" id="CCG54549.1"/>
    </source>
</evidence>
<feature type="domain" description="Peptidase S74" evidence="2">
    <location>
        <begin position="257"/>
        <end position="370"/>
    </location>
</feature>
<dbReference type="eggNOG" id="COG2911">
    <property type="taxonomic scope" value="Bacteria"/>
</dbReference>
<sequence length="373" mass="40738">MKQPLFLILLFIANYSLAQVGIGTTTPHPSSILHLNSTNSGLLIPRLTAAQKTAVLSPAIGLLIYQTDGAAGFWYFNGISWVPFGGGSSYTFNNGLTLTGSNAQLGGELTKYTTIDFKDYDLTFKTTSTSSFPGNLVVEGRNRKVMETAIYDNFVHFGGGFPYIGTSVDGTTLTDYSGSTYPIDVVASFQSDGAIAGSAIKTGSVEYIMDGISELYLEASGGFHPRNDNTSSFGCSLGTSTKRWSSVYANNGVIQTSDVRFKKNIKPLEYGLNEVLQLNTITYNWKDNKIGNTIIPAEFEKAKIGFSAQNLLEVIPEVVETHSWQPKDENGNYIRVENEKLGVNYSELIPVLVNAIKELKSEIDFLKSELQKK</sequence>
<evidence type="ECO:0000313" key="4">
    <source>
        <dbReference type="Proteomes" id="UP000007599"/>
    </source>
</evidence>
<dbReference type="KEGG" id="fin:KQS_13260"/>
<protein>
    <recommendedName>
        <fullName evidence="2">Peptidase S74 domain-containing protein</fullName>
    </recommendedName>
</protein>
<evidence type="ECO:0000256" key="1">
    <source>
        <dbReference type="SAM" id="SignalP"/>
    </source>
</evidence>
<evidence type="ECO:0000259" key="2">
    <source>
        <dbReference type="PROSITE" id="PS51688"/>
    </source>
</evidence>
<accession>H8XRW5</accession>
<dbReference type="Pfam" id="PF13884">
    <property type="entry name" value="Peptidase_S74"/>
    <property type="match status" value="1"/>
</dbReference>